<reference evidence="3" key="1">
    <citation type="submission" date="2015-02" db="EMBL/GenBank/DDBJ databases">
        <title>Description and complete genome sequence of the first cultured representative of the subdivision 5 of the Verrucomicrobia phylum.</title>
        <authorList>
            <person name="Spring S."/>
            <person name="Bunk B."/>
            <person name="Sproer C."/>
            <person name="Klenk H.-P."/>
        </authorList>
    </citation>
    <scope>NUCLEOTIDE SEQUENCE [LARGE SCALE GENOMIC DNA]</scope>
    <source>
        <strain evidence="3">L21-Fru-AB</strain>
    </source>
</reference>
<dbReference type="Proteomes" id="UP000035268">
    <property type="component" value="Chromosome"/>
</dbReference>
<dbReference type="EMBL" id="CP010904">
    <property type="protein sequence ID" value="AKJ65123.1"/>
    <property type="molecule type" value="Genomic_DNA"/>
</dbReference>
<accession>A0A0G3EFJ9</accession>
<organism evidence="2 3">
    <name type="scientific">Kiritimatiella glycovorans</name>
    <dbReference type="NCBI Taxonomy" id="1307763"/>
    <lineage>
        <taxon>Bacteria</taxon>
        <taxon>Pseudomonadati</taxon>
        <taxon>Kiritimatiellota</taxon>
        <taxon>Kiritimatiellia</taxon>
        <taxon>Kiritimatiellales</taxon>
        <taxon>Kiritimatiellaceae</taxon>
        <taxon>Kiritimatiella</taxon>
    </lineage>
</organism>
<name>A0A0G3EFJ9_9BACT</name>
<protein>
    <submittedName>
        <fullName evidence="2">Transposase</fullName>
    </submittedName>
</protein>
<dbReference type="KEGG" id="vbl:L21SP4_01887"/>
<keyword evidence="3" id="KW-1185">Reference proteome</keyword>
<gene>
    <name evidence="2" type="ORF">L21SP4_01887</name>
</gene>
<dbReference type="PANTHER" id="PTHR36966:SF1">
    <property type="entry name" value="REP-ASSOCIATED TYROSINE TRANSPOSASE"/>
    <property type="match status" value="1"/>
</dbReference>
<dbReference type="GO" id="GO:0004803">
    <property type="term" value="F:transposase activity"/>
    <property type="evidence" value="ECO:0007669"/>
    <property type="project" value="InterPro"/>
</dbReference>
<dbReference type="OrthoDB" id="9794403at2"/>
<proteinExistence type="predicted"/>
<reference evidence="2 3" key="2">
    <citation type="journal article" date="2016" name="ISME J.">
        <title>Characterization of the first cultured representative of Verrucomicrobia subdivision 5 indicates the proposal of a novel phylum.</title>
        <authorList>
            <person name="Spring S."/>
            <person name="Bunk B."/>
            <person name="Sproer C."/>
            <person name="Schumann P."/>
            <person name="Rohde M."/>
            <person name="Tindall B.J."/>
            <person name="Klenk H.P."/>
        </authorList>
    </citation>
    <scope>NUCLEOTIDE SEQUENCE [LARGE SCALE GENOMIC DNA]</scope>
    <source>
        <strain evidence="2 3">L21-Fru-AB</strain>
    </source>
</reference>
<dbReference type="GO" id="GO:0006313">
    <property type="term" value="P:DNA transposition"/>
    <property type="evidence" value="ECO:0007669"/>
    <property type="project" value="InterPro"/>
</dbReference>
<dbReference type="RefSeq" id="WP_160300775.1">
    <property type="nucleotide sequence ID" value="NZ_CP010904.1"/>
</dbReference>
<dbReference type="InterPro" id="IPR036515">
    <property type="entry name" value="Transposase_17_sf"/>
</dbReference>
<sequence length="158" mass="18770">MVTAGIYQKRPILNTPEKRTLVMKQLFESANHFGWRLQAWAVMINHYHFAALSPEDPSNLTRMISSIHKWTALELNRIDGMRGRRVWHNYRETHVTFQTSWLARLRYIHQNPVHHGLTDHAASYRWCSQAWLEQKANRAFVHTLSRIKTDRIHVADEF</sequence>
<dbReference type="AlphaFoldDB" id="A0A0G3EFJ9"/>
<dbReference type="InterPro" id="IPR002686">
    <property type="entry name" value="Transposase_17"/>
</dbReference>
<dbReference type="SMART" id="SM01321">
    <property type="entry name" value="Y1_Tnp"/>
    <property type="match status" value="1"/>
</dbReference>
<dbReference type="SUPFAM" id="SSF143422">
    <property type="entry name" value="Transposase IS200-like"/>
    <property type="match status" value="1"/>
</dbReference>
<evidence type="ECO:0000259" key="1">
    <source>
        <dbReference type="SMART" id="SM01321"/>
    </source>
</evidence>
<dbReference type="InterPro" id="IPR052715">
    <property type="entry name" value="RAYT_transposase"/>
</dbReference>
<dbReference type="Gene3D" id="3.30.70.1290">
    <property type="entry name" value="Transposase IS200-like"/>
    <property type="match status" value="1"/>
</dbReference>
<dbReference type="GO" id="GO:0043565">
    <property type="term" value="F:sequence-specific DNA binding"/>
    <property type="evidence" value="ECO:0007669"/>
    <property type="project" value="TreeGrafter"/>
</dbReference>
<feature type="domain" description="Transposase IS200-like" evidence="1">
    <location>
        <begin position="2"/>
        <end position="111"/>
    </location>
</feature>
<evidence type="ECO:0000313" key="3">
    <source>
        <dbReference type="Proteomes" id="UP000035268"/>
    </source>
</evidence>
<dbReference type="PANTHER" id="PTHR36966">
    <property type="entry name" value="REP-ASSOCIATED TYROSINE TRANSPOSASE"/>
    <property type="match status" value="1"/>
</dbReference>
<evidence type="ECO:0000313" key="2">
    <source>
        <dbReference type="EMBL" id="AKJ65123.1"/>
    </source>
</evidence>